<protein>
    <recommendedName>
        <fullName evidence="3">Methane oxygenase PmoA</fullName>
    </recommendedName>
</protein>
<dbReference type="AlphaFoldDB" id="A0A517Q901"/>
<proteinExistence type="predicted"/>
<accession>A0A517Q901</accession>
<evidence type="ECO:0000313" key="1">
    <source>
        <dbReference type="EMBL" id="QDT28104.1"/>
    </source>
</evidence>
<dbReference type="RefSeq" id="WP_197997254.1">
    <property type="nucleotide sequence ID" value="NZ_CP037421.1"/>
</dbReference>
<keyword evidence="2" id="KW-1185">Reference proteome</keyword>
<dbReference type="Pfam" id="PF14100">
    <property type="entry name" value="DUF6807"/>
    <property type="match status" value="1"/>
</dbReference>
<gene>
    <name evidence="1" type="ORF">Enr10x_34430</name>
</gene>
<sequence length="419" mass="47247">MQQQKRNESMKSGRLYLTFFTLALLLSTLTTAYAGPAVTLEVKAGQHARHNTVISIPIPDPMKQQKQLTLVRLDNSQEVPVQIDATGPVRELVWILREPLPAGASRQYRLFAAKYTKETEQVTVKDDGSHLNVKVAGKPVLTYNHAVVKAPKRDEAYYDKSGYIHPLYTPSGKVITDDFNLDHAHQHGIMFSWRKVIFEGRENNGWDQKSKLGKVAHSKINSFTGGPVFGEIDTSIAHIDLTKKTGPVTMLNENWKVRVYALEKKFLFDIESIQNCATDQPVTIDKIHYGGMTIRGHADWHTNHGYDYLTSEGKNKVNGNQSRPHWVEMYGPLGKETAGVAIFSAPTNFRSPQPVRLHPTMPYFCFAVASLDPFDIQPGKPYVSRYRFYVHDGKPSPETDQRLWIDFAEPPQVKVLSGS</sequence>
<evidence type="ECO:0000313" key="2">
    <source>
        <dbReference type="Proteomes" id="UP000315647"/>
    </source>
</evidence>
<dbReference type="EMBL" id="CP037421">
    <property type="protein sequence ID" value="QDT28104.1"/>
    <property type="molecule type" value="Genomic_DNA"/>
</dbReference>
<reference evidence="1 2" key="1">
    <citation type="submission" date="2019-03" db="EMBL/GenBank/DDBJ databases">
        <title>Deep-cultivation of Planctomycetes and their phenomic and genomic characterization uncovers novel biology.</title>
        <authorList>
            <person name="Wiegand S."/>
            <person name="Jogler M."/>
            <person name="Boedeker C."/>
            <person name="Pinto D."/>
            <person name="Vollmers J."/>
            <person name="Rivas-Marin E."/>
            <person name="Kohn T."/>
            <person name="Peeters S.H."/>
            <person name="Heuer A."/>
            <person name="Rast P."/>
            <person name="Oberbeckmann S."/>
            <person name="Bunk B."/>
            <person name="Jeske O."/>
            <person name="Meyerdierks A."/>
            <person name="Storesund J.E."/>
            <person name="Kallscheuer N."/>
            <person name="Luecker S."/>
            <person name="Lage O.M."/>
            <person name="Pohl T."/>
            <person name="Merkel B.J."/>
            <person name="Hornburger P."/>
            <person name="Mueller R.-W."/>
            <person name="Bruemmer F."/>
            <person name="Labrenz M."/>
            <person name="Spormann A.M."/>
            <person name="Op den Camp H."/>
            <person name="Overmann J."/>
            <person name="Amann R."/>
            <person name="Jetten M.S.M."/>
            <person name="Mascher T."/>
            <person name="Medema M.H."/>
            <person name="Devos D.P."/>
            <person name="Kaster A.-K."/>
            <person name="Ovreas L."/>
            <person name="Rohde M."/>
            <person name="Galperin M.Y."/>
            <person name="Jogler C."/>
        </authorList>
    </citation>
    <scope>NUCLEOTIDE SEQUENCE [LARGE SCALE GENOMIC DNA]</scope>
    <source>
        <strain evidence="1 2">Enr10</strain>
    </source>
</reference>
<organism evidence="1 2">
    <name type="scientific">Gimesia panareensis</name>
    <dbReference type="NCBI Taxonomy" id="2527978"/>
    <lineage>
        <taxon>Bacteria</taxon>
        <taxon>Pseudomonadati</taxon>
        <taxon>Planctomycetota</taxon>
        <taxon>Planctomycetia</taxon>
        <taxon>Planctomycetales</taxon>
        <taxon>Planctomycetaceae</taxon>
        <taxon>Gimesia</taxon>
    </lineage>
</organism>
<dbReference type="Proteomes" id="UP000315647">
    <property type="component" value="Chromosome"/>
</dbReference>
<dbReference type="InterPro" id="IPR029475">
    <property type="entry name" value="DUF6807"/>
</dbReference>
<evidence type="ECO:0008006" key="3">
    <source>
        <dbReference type="Google" id="ProtNLM"/>
    </source>
</evidence>
<name>A0A517Q901_9PLAN</name>